<evidence type="ECO:0000313" key="1">
    <source>
        <dbReference type="EMBL" id="QIB65718.1"/>
    </source>
</evidence>
<name>A0A6C0U1E3_9GAMM</name>
<keyword evidence="2" id="KW-1185">Reference proteome</keyword>
<protein>
    <submittedName>
        <fullName evidence="1">Uncharacterized protein</fullName>
    </submittedName>
</protein>
<dbReference type="EMBL" id="CP048711">
    <property type="protein sequence ID" value="QIB65718.1"/>
    <property type="molecule type" value="Genomic_DNA"/>
</dbReference>
<reference evidence="1 2" key="1">
    <citation type="submission" date="2020-02" db="EMBL/GenBank/DDBJ databases">
        <title>Genome sequencing for Kineobactrum sp. M2.</title>
        <authorList>
            <person name="Park S.-J."/>
        </authorList>
    </citation>
    <scope>NUCLEOTIDE SEQUENCE [LARGE SCALE GENOMIC DNA]</scope>
    <source>
        <strain evidence="1 2">M2</strain>
    </source>
</reference>
<gene>
    <name evidence="1" type="ORF">G3T16_10115</name>
</gene>
<dbReference type="RefSeq" id="WP_163495117.1">
    <property type="nucleotide sequence ID" value="NZ_CP048711.1"/>
</dbReference>
<proteinExistence type="predicted"/>
<accession>A0A6C0U1E3</accession>
<organism evidence="1 2">
    <name type="scientific">Kineobactrum salinum</name>
    <dbReference type="NCBI Taxonomy" id="2708301"/>
    <lineage>
        <taxon>Bacteria</taxon>
        <taxon>Pseudomonadati</taxon>
        <taxon>Pseudomonadota</taxon>
        <taxon>Gammaproteobacteria</taxon>
        <taxon>Cellvibrionales</taxon>
        <taxon>Halieaceae</taxon>
        <taxon>Kineobactrum</taxon>
    </lineage>
</organism>
<dbReference type="KEGG" id="kim:G3T16_10115"/>
<sequence>MAVAFITALCRSFERETMLDPGTTKEFVRTLIGGIMWTPYMLISKEAAAPAEEDVVSEARHDCSANRYKAALRLSILMSGERLLDAYGVIPVLHPEQR</sequence>
<evidence type="ECO:0000313" key="2">
    <source>
        <dbReference type="Proteomes" id="UP000477680"/>
    </source>
</evidence>
<dbReference type="Proteomes" id="UP000477680">
    <property type="component" value="Chromosome"/>
</dbReference>
<dbReference type="AlphaFoldDB" id="A0A6C0U1E3"/>